<reference evidence="2 3" key="1">
    <citation type="journal article" date="2023" name="Life. Sci Alliance">
        <title>Evolutionary insights into 3D genome organization and epigenetic landscape of Vigna mungo.</title>
        <authorList>
            <person name="Junaid A."/>
            <person name="Singh B."/>
            <person name="Bhatia S."/>
        </authorList>
    </citation>
    <scope>NUCLEOTIDE SEQUENCE [LARGE SCALE GENOMIC DNA]</scope>
    <source>
        <strain evidence="2">Urdbean</strain>
    </source>
</reference>
<feature type="region of interest" description="Disordered" evidence="1">
    <location>
        <begin position="1"/>
        <end position="35"/>
    </location>
</feature>
<feature type="region of interest" description="Disordered" evidence="1">
    <location>
        <begin position="238"/>
        <end position="264"/>
    </location>
</feature>
<evidence type="ECO:0000313" key="3">
    <source>
        <dbReference type="Proteomes" id="UP001374535"/>
    </source>
</evidence>
<keyword evidence="3" id="KW-1185">Reference proteome</keyword>
<dbReference type="AlphaFoldDB" id="A0AAQ3RPS7"/>
<proteinExistence type="predicted"/>
<name>A0AAQ3RPS7_VIGMU</name>
<dbReference type="Proteomes" id="UP001374535">
    <property type="component" value="Chromosome 7"/>
</dbReference>
<gene>
    <name evidence="2" type="ORF">V8G54_024070</name>
</gene>
<dbReference type="EMBL" id="CP144694">
    <property type="protein sequence ID" value="WVZ03264.1"/>
    <property type="molecule type" value="Genomic_DNA"/>
</dbReference>
<organism evidence="2 3">
    <name type="scientific">Vigna mungo</name>
    <name type="common">Black gram</name>
    <name type="synonym">Phaseolus mungo</name>
    <dbReference type="NCBI Taxonomy" id="3915"/>
    <lineage>
        <taxon>Eukaryota</taxon>
        <taxon>Viridiplantae</taxon>
        <taxon>Streptophyta</taxon>
        <taxon>Embryophyta</taxon>
        <taxon>Tracheophyta</taxon>
        <taxon>Spermatophyta</taxon>
        <taxon>Magnoliopsida</taxon>
        <taxon>eudicotyledons</taxon>
        <taxon>Gunneridae</taxon>
        <taxon>Pentapetalae</taxon>
        <taxon>rosids</taxon>
        <taxon>fabids</taxon>
        <taxon>Fabales</taxon>
        <taxon>Fabaceae</taxon>
        <taxon>Papilionoideae</taxon>
        <taxon>50 kb inversion clade</taxon>
        <taxon>NPAAA clade</taxon>
        <taxon>indigoferoid/millettioid clade</taxon>
        <taxon>Phaseoleae</taxon>
        <taxon>Vigna</taxon>
    </lineage>
</organism>
<evidence type="ECO:0000313" key="2">
    <source>
        <dbReference type="EMBL" id="WVZ03264.1"/>
    </source>
</evidence>
<evidence type="ECO:0000256" key="1">
    <source>
        <dbReference type="SAM" id="MobiDB-lite"/>
    </source>
</evidence>
<protein>
    <submittedName>
        <fullName evidence="2">Uncharacterized protein</fullName>
    </submittedName>
</protein>
<sequence length="298" mass="32871">MVDSCSSRNEEEDIPPPPSFVYPNQDPSSPFYKHPSESPSSVVVSPPLSANNFQSCEPLMSRLTFANVFLKEICFVSLSVFSVADFYTNLKSLWEELDNYRTLTPCSCSAHTYRSQDFIIHFLKGLDDHFAMDNPSSSSREINPVINVVFGKARGHPQLGRTKQTHKCELCGCLEHTIDSYFQKNNITSTKCIHCDHVGHSNDVCYTKFCYPHGHPKYPGKARPFNNKNTFGGGRTTVGGTVNNVTTSSSSDVVPTLTHEGERKDTSTLGQGLHITMAQFQQLMSLLNKASGSGGGNS</sequence>
<dbReference type="PANTHER" id="PTHR34222">
    <property type="entry name" value="GAG_PRE-INTEGRS DOMAIN-CONTAINING PROTEIN"/>
    <property type="match status" value="1"/>
</dbReference>
<feature type="compositionally biased region" description="Low complexity" evidence="1">
    <location>
        <begin position="238"/>
        <end position="258"/>
    </location>
</feature>
<accession>A0AAQ3RPS7</accession>
<dbReference type="PANTHER" id="PTHR34222:SF99">
    <property type="entry name" value="PROTEIN, PUTATIVE-RELATED"/>
    <property type="match status" value="1"/>
</dbReference>